<dbReference type="SUPFAM" id="SSF47413">
    <property type="entry name" value="lambda repressor-like DNA-binding domains"/>
    <property type="match status" value="1"/>
</dbReference>
<feature type="domain" description="HTH cro/C1-type" evidence="2">
    <location>
        <begin position="16"/>
        <end position="68"/>
    </location>
</feature>
<dbReference type="GeneID" id="93337410"/>
<dbReference type="EMBL" id="FUYF01000003">
    <property type="protein sequence ID" value="SKA79315.1"/>
    <property type="molecule type" value="Genomic_DNA"/>
</dbReference>
<gene>
    <name evidence="3" type="ORF">SAMN02745178_00930</name>
</gene>
<evidence type="ECO:0000259" key="2">
    <source>
        <dbReference type="PROSITE" id="PS50943"/>
    </source>
</evidence>
<dbReference type="STRING" id="745368.SAMN02745178_00930"/>
<dbReference type="RefSeq" id="WP_078783924.1">
    <property type="nucleotide sequence ID" value="NZ_FUYF01000003.1"/>
</dbReference>
<proteinExistence type="predicted"/>
<dbReference type="OrthoDB" id="9805654at2"/>
<organism evidence="3 4">
    <name type="scientific">Gemmiger formicilis</name>
    <dbReference type="NCBI Taxonomy" id="745368"/>
    <lineage>
        <taxon>Bacteria</taxon>
        <taxon>Bacillati</taxon>
        <taxon>Bacillota</taxon>
        <taxon>Clostridia</taxon>
        <taxon>Eubacteriales</taxon>
        <taxon>Gemmiger</taxon>
    </lineage>
</organism>
<dbReference type="InterPro" id="IPR010982">
    <property type="entry name" value="Lambda_DNA-bd_dom_sf"/>
</dbReference>
<dbReference type="Proteomes" id="UP000190286">
    <property type="component" value="Unassembled WGS sequence"/>
</dbReference>
<dbReference type="SMART" id="SM00530">
    <property type="entry name" value="HTH_XRE"/>
    <property type="match status" value="1"/>
</dbReference>
<evidence type="ECO:0000313" key="4">
    <source>
        <dbReference type="Proteomes" id="UP000190286"/>
    </source>
</evidence>
<evidence type="ECO:0000256" key="1">
    <source>
        <dbReference type="ARBA" id="ARBA00023125"/>
    </source>
</evidence>
<dbReference type="PANTHER" id="PTHR46558:SF15">
    <property type="entry name" value="HELIX-TURN-HELIX DOMAIN PROTEIN"/>
    <property type="match status" value="1"/>
</dbReference>
<dbReference type="GO" id="GO:0003677">
    <property type="term" value="F:DNA binding"/>
    <property type="evidence" value="ECO:0007669"/>
    <property type="project" value="UniProtKB-KW"/>
</dbReference>
<reference evidence="3 4" key="1">
    <citation type="submission" date="2017-02" db="EMBL/GenBank/DDBJ databases">
        <authorList>
            <person name="Peterson S.W."/>
        </authorList>
    </citation>
    <scope>NUCLEOTIDE SEQUENCE [LARGE SCALE GENOMIC DNA]</scope>
    <source>
        <strain evidence="3 4">ATCC 27749</strain>
    </source>
</reference>
<dbReference type="PROSITE" id="PS50943">
    <property type="entry name" value="HTH_CROC1"/>
    <property type="match status" value="1"/>
</dbReference>
<evidence type="ECO:0000313" key="3">
    <source>
        <dbReference type="EMBL" id="SKA79315.1"/>
    </source>
</evidence>
<dbReference type="Pfam" id="PF01381">
    <property type="entry name" value="HTH_3"/>
    <property type="match status" value="1"/>
</dbReference>
<name>A0A1T4WR18_9FIRM</name>
<dbReference type="AlphaFoldDB" id="A0A1T4WR18"/>
<accession>A0A1T4WR18</accession>
<dbReference type="CDD" id="cd00093">
    <property type="entry name" value="HTH_XRE"/>
    <property type="match status" value="1"/>
</dbReference>
<dbReference type="InterPro" id="IPR001387">
    <property type="entry name" value="Cro/C1-type_HTH"/>
</dbReference>
<dbReference type="PANTHER" id="PTHR46558">
    <property type="entry name" value="TRACRIPTIONAL REGULATORY PROTEIN-RELATED-RELATED"/>
    <property type="match status" value="1"/>
</dbReference>
<keyword evidence="4" id="KW-1185">Reference proteome</keyword>
<protein>
    <submittedName>
        <fullName evidence="3">Helix-turn-helix</fullName>
    </submittedName>
</protein>
<sequence length="130" mass="14288">MKDTERHHYIGEHICALRESKGWTQQTLGKKLGKKTSTISAYETNAKLPSADCLIEMAEVFGVSIDTLVYGETADLVSVRTLNPTQKALVAEILQVFGSNSPQKLASEQRLRLGGNLVNLLIDSIYLIIA</sequence>
<dbReference type="Gene3D" id="1.10.260.40">
    <property type="entry name" value="lambda repressor-like DNA-binding domains"/>
    <property type="match status" value="1"/>
</dbReference>
<keyword evidence="1" id="KW-0238">DNA-binding</keyword>